<evidence type="ECO:0000259" key="1">
    <source>
        <dbReference type="PROSITE" id="PS50888"/>
    </source>
</evidence>
<dbReference type="SUPFAM" id="SSF47459">
    <property type="entry name" value="HLH, helix-loop-helix DNA-binding domain"/>
    <property type="match status" value="1"/>
</dbReference>
<accession>A0AAV4VC56</accession>
<dbReference type="GO" id="GO:0045944">
    <property type="term" value="P:positive regulation of transcription by RNA polymerase II"/>
    <property type="evidence" value="ECO:0007669"/>
    <property type="project" value="UniProtKB-ARBA"/>
</dbReference>
<evidence type="ECO:0000313" key="2">
    <source>
        <dbReference type="EMBL" id="GIY67855.1"/>
    </source>
</evidence>
<dbReference type="CDD" id="cd11391">
    <property type="entry name" value="bHLH_PAS"/>
    <property type="match status" value="1"/>
</dbReference>
<proteinExistence type="predicted"/>
<dbReference type="GO" id="GO:0003700">
    <property type="term" value="F:DNA-binding transcription factor activity"/>
    <property type="evidence" value="ECO:0007669"/>
    <property type="project" value="InterPro"/>
</dbReference>
<reference evidence="2 3" key="1">
    <citation type="submission" date="2021-06" db="EMBL/GenBank/DDBJ databases">
        <title>Caerostris extrusa draft genome.</title>
        <authorList>
            <person name="Kono N."/>
            <person name="Arakawa K."/>
        </authorList>
    </citation>
    <scope>NUCLEOTIDE SEQUENCE [LARGE SCALE GENOMIC DNA]</scope>
</reference>
<dbReference type="Proteomes" id="UP001054945">
    <property type="component" value="Unassembled WGS sequence"/>
</dbReference>
<dbReference type="GO" id="GO:0005667">
    <property type="term" value="C:transcription regulator complex"/>
    <property type="evidence" value="ECO:0007669"/>
    <property type="project" value="InterPro"/>
</dbReference>
<dbReference type="Pfam" id="PF00010">
    <property type="entry name" value="HLH"/>
    <property type="match status" value="1"/>
</dbReference>
<name>A0AAV4VC56_CAEEX</name>
<dbReference type="Gene3D" id="4.10.280.10">
    <property type="entry name" value="Helix-loop-helix DNA-binding domain"/>
    <property type="match status" value="1"/>
</dbReference>
<comment type="caution">
    <text evidence="2">The sequence shown here is derived from an EMBL/GenBank/DDBJ whole genome shotgun (WGS) entry which is preliminary data.</text>
</comment>
<dbReference type="GO" id="GO:0005634">
    <property type="term" value="C:nucleus"/>
    <property type="evidence" value="ECO:0007669"/>
    <property type="project" value="InterPro"/>
</dbReference>
<dbReference type="PRINTS" id="PR00785">
    <property type="entry name" value="NCTRNSLOCATR"/>
</dbReference>
<dbReference type="SMART" id="SM00353">
    <property type="entry name" value="HLH"/>
    <property type="match status" value="1"/>
</dbReference>
<feature type="domain" description="BHLH" evidence="1">
    <location>
        <begin position="28"/>
        <end position="81"/>
    </location>
</feature>
<dbReference type="GO" id="GO:0005737">
    <property type="term" value="C:cytoplasm"/>
    <property type="evidence" value="ECO:0007669"/>
    <property type="project" value="InterPro"/>
</dbReference>
<keyword evidence="3" id="KW-1185">Reference proteome</keyword>
<organism evidence="2 3">
    <name type="scientific">Caerostris extrusa</name>
    <name type="common">Bark spider</name>
    <name type="synonym">Caerostris bankana</name>
    <dbReference type="NCBI Taxonomy" id="172846"/>
    <lineage>
        <taxon>Eukaryota</taxon>
        <taxon>Metazoa</taxon>
        <taxon>Ecdysozoa</taxon>
        <taxon>Arthropoda</taxon>
        <taxon>Chelicerata</taxon>
        <taxon>Arachnida</taxon>
        <taxon>Araneae</taxon>
        <taxon>Araneomorphae</taxon>
        <taxon>Entelegynae</taxon>
        <taxon>Araneoidea</taxon>
        <taxon>Araneidae</taxon>
        <taxon>Caerostris</taxon>
    </lineage>
</organism>
<dbReference type="InterPro" id="IPR050933">
    <property type="entry name" value="Circadian_TF"/>
</dbReference>
<dbReference type="InterPro" id="IPR011598">
    <property type="entry name" value="bHLH_dom"/>
</dbReference>
<dbReference type="InterPro" id="IPR001067">
    <property type="entry name" value="Nuc_translocat"/>
</dbReference>
<dbReference type="InterPro" id="IPR036638">
    <property type="entry name" value="HLH_DNA-bd_sf"/>
</dbReference>
<protein>
    <submittedName>
        <fullName evidence="2">Circadian locomoter output cycles protein kaput</fullName>
    </submittedName>
</protein>
<dbReference type="EMBL" id="BPLR01014288">
    <property type="protein sequence ID" value="GIY67855.1"/>
    <property type="molecule type" value="Genomic_DNA"/>
</dbReference>
<dbReference type="PROSITE" id="PS50888">
    <property type="entry name" value="BHLH"/>
    <property type="match status" value="1"/>
</dbReference>
<dbReference type="GO" id="GO:0046983">
    <property type="term" value="F:protein dimerization activity"/>
    <property type="evidence" value="ECO:0007669"/>
    <property type="project" value="InterPro"/>
</dbReference>
<evidence type="ECO:0000313" key="3">
    <source>
        <dbReference type="Proteomes" id="UP001054945"/>
    </source>
</evidence>
<sequence length="90" mass="9645">MAEKVPSSSALAAALSPTACSSKVANNVARIQRNVAEKQRRDKLNGYISELANIVPMISSSSKRLDKTSILRLSAAYLRICKSPLGGKKN</sequence>
<dbReference type="PANTHER" id="PTHR23042">
    <property type="entry name" value="CIRCADIAN PROTEIN CLOCK/ARNT/BMAL/PAS"/>
    <property type="match status" value="1"/>
</dbReference>
<gene>
    <name evidence="2" type="primary">CLOCK</name>
    <name evidence="2" type="ORF">CEXT_627021</name>
</gene>
<dbReference type="AlphaFoldDB" id="A0AAV4VC56"/>